<name>A0ABX8T7H4_9HYPH</name>
<proteinExistence type="predicted"/>
<dbReference type="Proteomes" id="UP000826513">
    <property type="component" value="Chromosome 2"/>
</dbReference>
<dbReference type="EMBL" id="CP072168">
    <property type="protein sequence ID" value="QYA08670.1"/>
    <property type="molecule type" value="Genomic_DNA"/>
</dbReference>
<dbReference type="RefSeq" id="WP_219276003.1">
    <property type="nucleotide sequence ID" value="NZ_CP072168.1"/>
</dbReference>
<accession>A0ABX8T7H4</accession>
<keyword evidence="2" id="KW-1185">Reference proteome</keyword>
<dbReference type="Pfam" id="PF05159">
    <property type="entry name" value="Capsule_synth"/>
    <property type="match status" value="1"/>
</dbReference>
<dbReference type="CDD" id="cd16439">
    <property type="entry name" value="beta_Kdo_transferase_KpsC_2"/>
    <property type="match status" value="1"/>
</dbReference>
<dbReference type="InterPro" id="IPR007833">
    <property type="entry name" value="Capsule_polysaccharide_synth"/>
</dbReference>
<evidence type="ECO:0000313" key="2">
    <source>
        <dbReference type="Proteomes" id="UP000826513"/>
    </source>
</evidence>
<evidence type="ECO:0000313" key="1">
    <source>
        <dbReference type="EMBL" id="QYA08670.1"/>
    </source>
</evidence>
<sequence>MVQACGDRRRVIEDRLWEDGIVVAFHIKSWKRQFFRTYFPRKRFYFAPLHLSKREFLRRILPCLSDRQKPVVFVWGNNLPDFVSDAIDRLGIDTYHVEDGFVRSLKSHAGYSLPISLTLDRQRPYFDSRGPSDLEDLLRNHNFDADPALITRAREGIETFLKMRITKYNDRSGVAAELSASETGSRRKILVIGQVEDDASIQYGSEKVRTNNELIEIAAAENPGAEILYKPHPDVLSGVRREISCPDDLAYLCTILRAHAPLPDVLESADHVYTITSLAGFEALLRGKKVTTVGAPFYSGWGLTDDRQQIARRDRKLSIEEIFAGAYILYPFYYQTNAELCSMEQAFKDVSTLTPDHYALQPQHTRWKLSGTYGLLGWRRLLTPLLSKIIEMVATEEDARLYRLDPAAFFHELSEKKYRVLAHVLYPRANVTVEARPWLDL</sequence>
<organism evidence="1 2">
    <name type="scientific">Agrobacterium larrymoorei</name>
    <dbReference type="NCBI Taxonomy" id="160699"/>
    <lineage>
        <taxon>Bacteria</taxon>
        <taxon>Pseudomonadati</taxon>
        <taxon>Pseudomonadota</taxon>
        <taxon>Alphaproteobacteria</taxon>
        <taxon>Hyphomicrobiales</taxon>
        <taxon>Rhizobiaceae</taxon>
        <taxon>Rhizobium/Agrobacterium group</taxon>
        <taxon>Agrobacterium</taxon>
    </lineage>
</organism>
<reference evidence="1 2" key="1">
    <citation type="submission" date="2021-03" db="EMBL/GenBank/DDBJ databases">
        <title>Rapid diversification of plasmids in a genus of pathogenic and nitrogen fixing bacteria.</title>
        <authorList>
            <person name="Weisberg A.J."/>
            <person name="Miller M."/>
            <person name="Ream W."/>
            <person name="Grunwald N.J."/>
            <person name="Chang J.H."/>
        </authorList>
    </citation>
    <scope>NUCLEOTIDE SEQUENCE [LARGE SCALE GENOMIC DNA]</scope>
    <source>
        <strain evidence="1 2">AF3.44</strain>
    </source>
</reference>
<gene>
    <name evidence="1" type="ORF">J5285_14630</name>
</gene>
<protein>
    <submittedName>
        <fullName evidence="1">Capsular polysaccharide biosynthesis protein</fullName>
    </submittedName>
</protein>